<evidence type="ECO:0000313" key="2">
    <source>
        <dbReference type="EMBL" id="MCQ1537407.1"/>
    </source>
</evidence>
<dbReference type="InterPro" id="IPR029442">
    <property type="entry name" value="GyrI-like"/>
</dbReference>
<accession>A0ABD4TGI5</accession>
<dbReference type="SMART" id="SM00871">
    <property type="entry name" value="AraC_E_bind"/>
    <property type="match status" value="1"/>
</dbReference>
<organism evidence="2 3">
    <name type="scientific">Methanocalculus taiwanensis</name>
    <dbReference type="NCBI Taxonomy" id="106207"/>
    <lineage>
        <taxon>Archaea</taxon>
        <taxon>Methanobacteriati</taxon>
        <taxon>Methanobacteriota</taxon>
        <taxon>Stenosarchaea group</taxon>
        <taxon>Methanomicrobia</taxon>
        <taxon>Methanomicrobiales</taxon>
        <taxon>Methanocalculaceae</taxon>
        <taxon>Methanocalculus</taxon>
    </lineage>
</organism>
<sequence>MNVSTPEIREIDAREVASVSFTGNYLGNASVFEKLFGTLCGWAGAQELISPETRFVSAYYNDPDTTPPEELRVDVCMTIPPGTEIPTEGEVQRRTLPGGKYAVMKAELTGPEEYGPVWYALAEWLGENNVELDLTRPGYEYYLNCPDEDPEKLHRVEICLGVK</sequence>
<dbReference type="PANTHER" id="PTHR40055">
    <property type="entry name" value="TRANSCRIPTIONAL REGULATOR YGIV-RELATED"/>
    <property type="match status" value="1"/>
</dbReference>
<proteinExistence type="predicted"/>
<dbReference type="InterPro" id="IPR010499">
    <property type="entry name" value="AraC_E-bd"/>
</dbReference>
<dbReference type="InterPro" id="IPR011256">
    <property type="entry name" value="Reg_factor_effector_dom_sf"/>
</dbReference>
<dbReference type="SUPFAM" id="SSF55136">
    <property type="entry name" value="Probable bacterial effector-binding domain"/>
    <property type="match status" value="1"/>
</dbReference>
<comment type="caution">
    <text evidence="2">The sequence shown here is derived from an EMBL/GenBank/DDBJ whole genome shotgun (WGS) entry which is preliminary data.</text>
</comment>
<dbReference type="EMBL" id="VOTZ01000001">
    <property type="protein sequence ID" value="MCQ1537407.1"/>
    <property type="molecule type" value="Genomic_DNA"/>
</dbReference>
<dbReference type="RefSeq" id="WP_255331310.1">
    <property type="nucleotide sequence ID" value="NZ_VOTZ01000001.1"/>
</dbReference>
<protein>
    <submittedName>
        <fullName evidence="2">GyrI-like domain-containing protein</fullName>
    </submittedName>
</protein>
<dbReference type="Proteomes" id="UP001524383">
    <property type="component" value="Unassembled WGS sequence"/>
</dbReference>
<dbReference type="PANTHER" id="PTHR40055:SF2">
    <property type="entry name" value="DNA GYRASE INHIBITOR"/>
    <property type="match status" value="1"/>
</dbReference>
<reference evidence="2 3" key="1">
    <citation type="submission" date="2019-08" db="EMBL/GenBank/DDBJ databases">
        <authorList>
            <person name="Chen S.-C."/>
            <person name="Lai M.-C."/>
            <person name="You Y.-T."/>
        </authorList>
    </citation>
    <scope>NUCLEOTIDE SEQUENCE [LARGE SCALE GENOMIC DNA]</scope>
    <source>
        <strain evidence="2 3">P2F9704a</strain>
    </source>
</reference>
<name>A0ABD4TGI5_9EURY</name>
<evidence type="ECO:0000313" key="3">
    <source>
        <dbReference type="Proteomes" id="UP001524383"/>
    </source>
</evidence>
<dbReference type="InterPro" id="IPR050908">
    <property type="entry name" value="SmbC-like"/>
</dbReference>
<gene>
    <name evidence="2" type="ORF">FTO68_00075</name>
</gene>
<evidence type="ECO:0000259" key="1">
    <source>
        <dbReference type="SMART" id="SM00871"/>
    </source>
</evidence>
<keyword evidence="3" id="KW-1185">Reference proteome</keyword>
<dbReference type="Gene3D" id="3.20.80.10">
    <property type="entry name" value="Regulatory factor, effector binding domain"/>
    <property type="match status" value="1"/>
</dbReference>
<feature type="domain" description="AraC effector-binding" evidence="1">
    <location>
        <begin position="4"/>
        <end position="163"/>
    </location>
</feature>
<dbReference type="Pfam" id="PF06445">
    <property type="entry name" value="GyrI-like"/>
    <property type="match status" value="1"/>
</dbReference>
<dbReference type="AlphaFoldDB" id="A0ABD4TGI5"/>